<keyword evidence="5" id="KW-0496">Mitochondrion</keyword>
<evidence type="ECO:0000256" key="5">
    <source>
        <dbReference type="ARBA" id="ARBA00023128"/>
    </source>
</evidence>
<dbReference type="PRINTS" id="PR00063">
    <property type="entry name" value="RIBOSOMALL27"/>
</dbReference>
<protein>
    <recommendedName>
        <fullName evidence="7">Large ribosomal subunit protein bL27m</fullName>
    </recommendedName>
    <alternativeName>
        <fullName evidence="8">54S ribosomal protein L2, mitochondrial</fullName>
    </alternativeName>
</protein>
<dbReference type="Gene3D" id="2.40.50.100">
    <property type="match status" value="1"/>
</dbReference>
<evidence type="ECO:0000256" key="8">
    <source>
        <dbReference type="ARBA" id="ARBA00035465"/>
    </source>
</evidence>
<keyword evidence="6" id="KW-0687">Ribonucleoprotein</keyword>
<keyword evidence="12" id="KW-1185">Reference proteome</keyword>
<feature type="domain" description="Large ribosomal subunit protein bL27m C-terminal" evidence="10">
    <location>
        <begin position="138"/>
        <end position="375"/>
    </location>
</feature>
<dbReference type="GeneID" id="37005554"/>
<evidence type="ECO:0000256" key="3">
    <source>
        <dbReference type="ARBA" id="ARBA00022946"/>
    </source>
</evidence>
<comment type="subcellular location">
    <subcellularLocation>
        <location evidence="1">Mitochondrion</location>
    </subcellularLocation>
</comment>
<dbReference type="RefSeq" id="XP_025342191.1">
    <property type="nucleotide sequence ID" value="XM_025483976.1"/>
</dbReference>
<dbReference type="GO" id="GO:0003735">
    <property type="term" value="F:structural constituent of ribosome"/>
    <property type="evidence" value="ECO:0007669"/>
    <property type="project" value="InterPro"/>
</dbReference>
<organism evidence="11 12">
    <name type="scientific">Candidozyma haemuli</name>
    <dbReference type="NCBI Taxonomy" id="45357"/>
    <lineage>
        <taxon>Eukaryota</taxon>
        <taxon>Fungi</taxon>
        <taxon>Dikarya</taxon>
        <taxon>Ascomycota</taxon>
        <taxon>Saccharomycotina</taxon>
        <taxon>Pichiomycetes</taxon>
        <taxon>Metschnikowiaceae</taxon>
        <taxon>Candidozyma</taxon>
    </lineage>
</organism>
<dbReference type="NCBIfam" id="TIGR00062">
    <property type="entry name" value="L27"/>
    <property type="match status" value="1"/>
</dbReference>
<reference evidence="11 12" key="1">
    <citation type="submission" date="2017-12" db="EMBL/GenBank/DDBJ databases">
        <title>Genome Sequence of a Multidrug-Resistant Candida haemulonii Isolate from a Patient with Chronic Leg Ulcers in Israel.</title>
        <authorList>
            <person name="Chow N.A."/>
            <person name="Gade L."/>
            <person name="Batra D."/>
            <person name="Rowe L.A."/>
            <person name="Ben-Ami R."/>
            <person name="Loparev V.N."/>
            <person name="Litvintseva A.P."/>
        </authorList>
    </citation>
    <scope>NUCLEOTIDE SEQUENCE [LARGE SCALE GENOMIC DNA]</scope>
    <source>
        <strain evidence="11 12">B11899</strain>
    </source>
</reference>
<proteinExistence type="inferred from homology"/>
<accession>A0A2V1AWK5</accession>
<dbReference type="Pfam" id="PF01016">
    <property type="entry name" value="Ribosomal_L27"/>
    <property type="match status" value="1"/>
</dbReference>
<evidence type="ECO:0000256" key="2">
    <source>
        <dbReference type="ARBA" id="ARBA00010797"/>
    </source>
</evidence>
<evidence type="ECO:0000313" key="11">
    <source>
        <dbReference type="EMBL" id="PVH21251.1"/>
    </source>
</evidence>
<feature type="region of interest" description="Disordered" evidence="9">
    <location>
        <begin position="32"/>
        <end position="54"/>
    </location>
</feature>
<dbReference type="Pfam" id="PF18471">
    <property type="entry name" value="Ribosomal_L27_C"/>
    <property type="match status" value="1"/>
</dbReference>
<evidence type="ECO:0000256" key="9">
    <source>
        <dbReference type="SAM" id="MobiDB-lite"/>
    </source>
</evidence>
<comment type="similarity">
    <text evidence="2">Belongs to the bacterial ribosomal protein bL27 family.</text>
</comment>
<dbReference type="InterPro" id="IPR018261">
    <property type="entry name" value="Ribosomal_bL27_CS"/>
</dbReference>
<evidence type="ECO:0000313" key="12">
    <source>
        <dbReference type="Proteomes" id="UP000244309"/>
    </source>
</evidence>
<dbReference type="GO" id="GO:0005762">
    <property type="term" value="C:mitochondrial large ribosomal subunit"/>
    <property type="evidence" value="ECO:0007669"/>
    <property type="project" value="TreeGrafter"/>
</dbReference>
<dbReference type="SUPFAM" id="SSF110324">
    <property type="entry name" value="Ribosomal L27 protein-like"/>
    <property type="match status" value="1"/>
</dbReference>
<dbReference type="PANTHER" id="PTHR15893">
    <property type="entry name" value="RIBOSOMAL PROTEIN L27"/>
    <property type="match status" value="1"/>
</dbReference>
<dbReference type="GO" id="GO:0006412">
    <property type="term" value="P:translation"/>
    <property type="evidence" value="ECO:0007669"/>
    <property type="project" value="InterPro"/>
</dbReference>
<dbReference type="AlphaFoldDB" id="A0A2V1AWK5"/>
<evidence type="ECO:0000256" key="4">
    <source>
        <dbReference type="ARBA" id="ARBA00022980"/>
    </source>
</evidence>
<dbReference type="VEuPathDB" id="FungiDB:CXQ85_000221"/>
<dbReference type="PROSITE" id="PS00831">
    <property type="entry name" value="RIBOSOMAL_L27"/>
    <property type="match status" value="1"/>
</dbReference>
<evidence type="ECO:0000259" key="10">
    <source>
        <dbReference type="Pfam" id="PF18471"/>
    </source>
</evidence>
<evidence type="ECO:0000256" key="7">
    <source>
        <dbReference type="ARBA" id="ARBA00035267"/>
    </source>
</evidence>
<dbReference type="Proteomes" id="UP000244309">
    <property type="component" value="Unassembled WGS sequence"/>
</dbReference>
<dbReference type="STRING" id="45357.A0A2V1AWK5"/>
<dbReference type="OrthoDB" id="1867012at2759"/>
<evidence type="ECO:0000256" key="1">
    <source>
        <dbReference type="ARBA" id="ARBA00004173"/>
    </source>
</evidence>
<keyword evidence="4 11" id="KW-0689">Ribosomal protein</keyword>
<dbReference type="FunFam" id="2.40.50.100:FF:000042">
    <property type="entry name" value="50S ribosomal protein L27"/>
    <property type="match status" value="1"/>
</dbReference>
<evidence type="ECO:0000256" key="6">
    <source>
        <dbReference type="ARBA" id="ARBA00023274"/>
    </source>
</evidence>
<name>A0A2V1AWK5_9ASCO</name>
<comment type="caution">
    <text evidence="11">The sequence shown here is derived from an EMBL/GenBank/DDBJ whole genome shotgun (WGS) entry which is preliminary data.</text>
</comment>
<dbReference type="InterPro" id="IPR001684">
    <property type="entry name" value="Ribosomal_bL27"/>
</dbReference>
<sequence>MSLLRTTTGVGVGISSSSSVLGGFTQIRTATKRVSGSKTNKNDSAGRRLGPKAFENSFVNPGEIIMRQRGTKIHPGANVAIGRDHTIFAMEPGYVKFYLDPFHPLRKFVGVALKRDHPLPPNHFDPRIRRFGYEEILDEAEAKKEEDHMSRKEYLAQDELKQMAQERQRVESERKEQFLSQLKKEFPEHPQPEQAAERLYQVSALMKTGQSLEEARDQVTFTVFYEQQLALRRNEISEEELKTKVDEYKKFASELDTALALDHKTQLHKPYSEDEVKSKREEILGKLDSKFTNIILKQKEKDAINALLNTPGIFSQDEIVEFRHKYIPAVLPESVPGTVLDIPKGQKLPKDAVVVKTFNPATRSLRRVVRTKDAFT</sequence>
<dbReference type="EMBL" id="PKFO01000005">
    <property type="protein sequence ID" value="PVH21251.1"/>
    <property type="molecule type" value="Genomic_DNA"/>
</dbReference>
<dbReference type="PANTHER" id="PTHR15893:SF0">
    <property type="entry name" value="LARGE RIBOSOMAL SUBUNIT PROTEIN BL27M"/>
    <property type="match status" value="1"/>
</dbReference>
<gene>
    <name evidence="11" type="ORF">CXQ85_000221</name>
</gene>
<keyword evidence="3" id="KW-0809">Transit peptide</keyword>
<dbReference type="InterPro" id="IPR041244">
    <property type="entry name" value="Ribosomal_bL27m_C"/>
</dbReference>